<dbReference type="CDD" id="cd00042">
    <property type="entry name" value="CY"/>
    <property type="match status" value="1"/>
</dbReference>
<dbReference type="InterPro" id="IPR018073">
    <property type="entry name" value="Prot_inh_cystat_CS"/>
</dbReference>
<dbReference type="OrthoDB" id="2357150at2759"/>
<dbReference type="InterPro" id="IPR045255">
    <property type="entry name" value="RanBP1-like"/>
</dbReference>
<dbReference type="GO" id="GO:0005643">
    <property type="term" value="C:nuclear pore"/>
    <property type="evidence" value="ECO:0007669"/>
    <property type="project" value="TreeGrafter"/>
</dbReference>
<proteinExistence type="predicted"/>
<protein>
    <submittedName>
        <fullName evidence="3">Ran-specific GTPase-activating protein</fullName>
    </submittedName>
</protein>
<keyword evidence="4" id="KW-1185">Reference proteome</keyword>
<dbReference type="SMART" id="SM00160">
    <property type="entry name" value="RanBD"/>
    <property type="match status" value="1"/>
</dbReference>
<dbReference type="InterPro" id="IPR046350">
    <property type="entry name" value="Cystatin_sf"/>
</dbReference>
<dbReference type="Pfam" id="PF00638">
    <property type="entry name" value="Ran_BP1"/>
    <property type="match status" value="1"/>
</dbReference>
<dbReference type="EMBL" id="BEYU01000067">
    <property type="protein sequence ID" value="GBG29885.1"/>
    <property type="molecule type" value="Genomic_DNA"/>
</dbReference>
<gene>
    <name evidence="3" type="ORF">FCC1311_061052</name>
</gene>
<dbReference type="PANTHER" id="PTHR23138:SF87">
    <property type="entry name" value="E3 SUMO-PROTEIN LIGASE RANBP2"/>
    <property type="match status" value="1"/>
</dbReference>
<dbReference type="GO" id="GO:0005737">
    <property type="term" value="C:cytoplasm"/>
    <property type="evidence" value="ECO:0007669"/>
    <property type="project" value="TreeGrafter"/>
</dbReference>
<dbReference type="InterPro" id="IPR011993">
    <property type="entry name" value="PH-like_dom_sf"/>
</dbReference>
<feature type="domain" description="RanBD1" evidence="2">
    <location>
        <begin position="26"/>
        <end position="164"/>
    </location>
</feature>
<dbReference type="Pfam" id="PF00031">
    <property type="entry name" value="Cystatin"/>
    <property type="match status" value="1"/>
</dbReference>
<comment type="caution">
    <text evidence="3">The sequence shown here is derived from an EMBL/GenBank/DDBJ whole genome shotgun (WGS) entry which is preliminary data.</text>
</comment>
<name>A0A2R5GH12_9STRA</name>
<evidence type="ECO:0000313" key="4">
    <source>
        <dbReference type="Proteomes" id="UP000241890"/>
    </source>
</evidence>
<feature type="compositionally biased region" description="Basic and acidic residues" evidence="1">
    <location>
        <begin position="188"/>
        <end position="211"/>
    </location>
</feature>
<dbReference type="PROSITE" id="PS00287">
    <property type="entry name" value="CYSTATIN"/>
    <property type="match status" value="1"/>
</dbReference>
<sequence length="352" mass="38792">MSEAEAQNEAGAAFEGADEAAGEATEFTPKYNMEKVEVKTMEEDEEVCFKQRSKLFVFVAEDIYGGEVRKNWWKERGTGDVKLLKHKEMGKVRLLMRQEKTLKICANHLVSPHVELKSNVGSDRSWVFTASDFADEELKTETFAIKFSSSEIANLFKEKLELAKAINGGSKEASELKPVEDEGDESASIEKKAIDKQIDERNKREEVRRDSVAAQNAAEDSDHDSQAEDVTEGAEDRLKQTVGAPSSAADGLSEDLSKMSLPGVPGGYKEADTETPEVKEAADFAAKEIGKGDLVKIEQAAQQVVAGINFHLVLHIKHEDDALHSYTATVFKPLPHENKPLQLSESKHNGAV</sequence>
<dbReference type="PROSITE" id="PS50196">
    <property type="entry name" value="RANBD1"/>
    <property type="match status" value="1"/>
</dbReference>
<dbReference type="PANTHER" id="PTHR23138">
    <property type="entry name" value="RAN BINDING PROTEIN"/>
    <property type="match status" value="1"/>
</dbReference>
<dbReference type="GO" id="GO:0005096">
    <property type="term" value="F:GTPase activator activity"/>
    <property type="evidence" value="ECO:0007669"/>
    <property type="project" value="TreeGrafter"/>
</dbReference>
<reference evidence="3 4" key="1">
    <citation type="submission" date="2017-12" db="EMBL/GenBank/DDBJ databases">
        <title>Sequencing, de novo assembly and annotation of complete genome of a new Thraustochytrid species, strain FCC1311.</title>
        <authorList>
            <person name="Sedici K."/>
            <person name="Godart F."/>
            <person name="Aiese Cigliano R."/>
            <person name="Sanseverino W."/>
            <person name="Barakat M."/>
            <person name="Ortet P."/>
            <person name="Marechal E."/>
            <person name="Cagnac O."/>
            <person name="Amato A."/>
        </authorList>
    </citation>
    <scope>NUCLEOTIDE SEQUENCE [LARGE SCALE GENOMIC DNA]</scope>
</reference>
<dbReference type="SUPFAM" id="SSF54403">
    <property type="entry name" value="Cystatin/monellin"/>
    <property type="match status" value="1"/>
</dbReference>
<evidence type="ECO:0000313" key="3">
    <source>
        <dbReference type="EMBL" id="GBG29885.1"/>
    </source>
</evidence>
<evidence type="ECO:0000259" key="2">
    <source>
        <dbReference type="PROSITE" id="PS50196"/>
    </source>
</evidence>
<dbReference type="InterPro" id="IPR000010">
    <property type="entry name" value="Cystatin_dom"/>
</dbReference>
<dbReference type="InterPro" id="IPR045256">
    <property type="entry name" value="RanBP1_RanBD"/>
</dbReference>
<dbReference type="AlphaFoldDB" id="A0A2R5GH12"/>
<dbReference type="Gene3D" id="2.30.29.30">
    <property type="entry name" value="Pleckstrin-homology domain (PH domain)/Phosphotyrosine-binding domain (PTB)"/>
    <property type="match status" value="1"/>
</dbReference>
<feature type="compositionally biased region" description="Acidic residues" evidence="1">
    <location>
        <begin position="219"/>
        <end position="233"/>
    </location>
</feature>
<dbReference type="GO" id="GO:0006913">
    <property type="term" value="P:nucleocytoplasmic transport"/>
    <property type="evidence" value="ECO:0007669"/>
    <property type="project" value="InterPro"/>
</dbReference>
<dbReference type="SMART" id="SM00043">
    <property type="entry name" value="CY"/>
    <property type="match status" value="1"/>
</dbReference>
<organism evidence="3 4">
    <name type="scientific">Hondaea fermentalgiana</name>
    <dbReference type="NCBI Taxonomy" id="2315210"/>
    <lineage>
        <taxon>Eukaryota</taxon>
        <taxon>Sar</taxon>
        <taxon>Stramenopiles</taxon>
        <taxon>Bigyra</taxon>
        <taxon>Labyrinthulomycetes</taxon>
        <taxon>Thraustochytrida</taxon>
        <taxon>Thraustochytriidae</taxon>
        <taxon>Hondaea</taxon>
    </lineage>
</organism>
<dbReference type="SUPFAM" id="SSF50729">
    <property type="entry name" value="PH domain-like"/>
    <property type="match status" value="1"/>
</dbReference>
<evidence type="ECO:0000256" key="1">
    <source>
        <dbReference type="SAM" id="MobiDB-lite"/>
    </source>
</evidence>
<accession>A0A2R5GH12</accession>
<dbReference type="CDD" id="cd13179">
    <property type="entry name" value="RanBD_RanBP1"/>
    <property type="match status" value="1"/>
</dbReference>
<feature type="region of interest" description="Disordered" evidence="1">
    <location>
        <begin position="170"/>
        <end position="276"/>
    </location>
</feature>
<dbReference type="GO" id="GO:0004869">
    <property type="term" value="F:cysteine-type endopeptidase inhibitor activity"/>
    <property type="evidence" value="ECO:0007669"/>
    <property type="project" value="InterPro"/>
</dbReference>
<dbReference type="Gene3D" id="3.10.450.10">
    <property type="match status" value="1"/>
</dbReference>
<dbReference type="InParanoid" id="A0A2R5GH12"/>
<dbReference type="FunFam" id="2.30.29.30:FF:000312">
    <property type="entry name" value="Ran binding protein 1"/>
    <property type="match status" value="1"/>
</dbReference>
<dbReference type="InterPro" id="IPR000156">
    <property type="entry name" value="Ran_bind_dom"/>
</dbReference>
<feature type="region of interest" description="Disordered" evidence="1">
    <location>
        <begin position="1"/>
        <end position="27"/>
    </location>
</feature>
<dbReference type="Proteomes" id="UP000241890">
    <property type="component" value="Unassembled WGS sequence"/>
</dbReference>